<gene>
    <name evidence="3" type="ORF">E2C01_008123</name>
</gene>
<name>A0A5B7D404_PORTR</name>
<feature type="compositionally biased region" description="Polar residues" evidence="1">
    <location>
        <begin position="125"/>
        <end position="136"/>
    </location>
</feature>
<protein>
    <recommendedName>
        <fullName evidence="2">C2H2-type domain-containing protein</fullName>
    </recommendedName>
</protein>
<evidence type="ECO:0000313" key="4">
    <source>
        <dbReference type="Proteomes" id="UP000324222"/>
    </source>
</evidence>
<dbReference type="PROSITE" id="PS00028">
    <property type="entry name" value="ZINC_FINGER_C2H2_1"/>
    <property type="match status" value="1"/>
</dbReference>
<dbReference type="Proteomes" id="UP000324222">
    <property type="component" value="Unassembled WGS sequence"/>
</dbReference>
<dbReference type="InterPro" id="IPR013087">
    <property type="entry name" value="Znf_C2H2_type"/>
</dbReference>
<dbReference type="AlphaFoldDB" id="A0A5B7D404"/>
<accession>A0A5B7D404</accession>
<proteinExistence type="predicted"/>
<evidence type="ECO:0000313" key="3">
    <source>
        <dbReference type="EMBL" id="MPC15336.1"/>
    </source>
</evidence>
<evidence type="ECO:0000256" key="1">
    <source>
        <dbReference type="SAM" id="MobiDB-lite"/>
    </source>
</evidence>
<sequence length="205" mass="23043">MSPLTDVTNTPGHEPLLYTHHMLSQKRERKRLSRSCPRIPCHQSQDEMNKAQSHKSFKRKTESVAIKMCNIQDSDQRHNNTYSQKFTANYMCSNSRNQSDEQLASQTTDILLSQAVETLSLSENSVQSDLQKSSQRSQHRKKLEKIPEKKPKVKSKVVASCSGLPETPGTCEGGISSQRCGACGQEFTALPLLTLHLARHLSKHL</sequence>
<organism evidence="3 4">
    <name type="scientific">Portunus trituberculatus</name>
    <name type="common">Swimming crab</name>
    <name type="synonym">Neptunus trituberculatus</name>
    <dbReference type="NCBI Taxonomy" id="210409"/>
    <lineage>
        <taxon>Eukaryota</taxon>
        <taxon>Metazoa</taxon>
        <taxon>Ecdysozoa</taxon>
        <taxon>Arthropoda</taxon>
        <taxon>Crustacea</taxon>
        <taxon>Multicrustacea</taxon>
        <taxon>Malacostraca</taxon>
        <taxon>Eumalacostraca</taxon>
        <taxon>Eucarida</taxon>
        <taxon>Decapoda</taxon>
        <taxon>Pleocyemata</taxon>
        <taxon>Brachyura</taxon>
        <taxon>Eubrachyura</taxon>
        <taxon>Portunoidea</taxon>
        <taxon>Portunidae</taxon>
        <taxon>Portuninae</taxon>
        <taxon>Portunus</taxon>
    </lineage>
</organism>
<dbReference type="OrthoDB" id="6359027at2759"/>
<reference evidence="3 4" key="1">
    <citation type="submission" date="2019-05" db="EMBL/GenBank/DDBJ databases">
        <title>Another draft genome of Portunus trituberculatus and its Hox gene families provides insights of decapod evolution.</title>
        <authorList>
            <person name="Jeong J.-H."/>
            <person name="Song I."/>
            <person name="Kim S."/>
            <person name="Choi T."/>
            <person name="Kim D."/>
            <person name="Ryu S."/>
            <person name="Kim W."/>
        </authorList>
    </citation>
    <scope>NUCLEOTIDE SEQUENCE [LARGE SCALE GENOMIC DNA]</scope>
    <source>
        <tissue evidence="3">Muscle</tissue>
    </source>
</reference>
<keyword evidence="4" id="KW-1185">Reference proteome</keyword>
<dbReference type="EMBL" id="VSRR010000419">
    <property type="protein sequence ID" value="MPC15336.1"/>
    <property type="molecule type" value="Genomic_DNA"/>
</dbReference>
<feature type="region of interest" description="Disordered" evidence="1">
    <location>
        <begin position="125"/>
        <end position="151"/>
    </location>
</feature>
<evidence type="ECO:0000259" key="2">
    <source>
        <dbReference type="PROSITE" id="PS00028"/>
    </source>
</evidence>
<feature type="domain" description="C2H2-type" evidence="2">
    <location>
        <begin position="180"/>
        <end position="200"/>
    </location>
</feature>
<comment type="caution">
    <text evidence="3">The sequence shown here is derived from an EMBL/GenBank/DDBJ whole genome shotgun (WGS) entry which is preliminary data.</text>
</comment>
<feature type="region of interest" description="Disordered" evidence="1">
    <location>
        <begin position="38"/>
        <end position="59"/>
    </location>
</feature>